<keyword evidence="3" id="KW-1133">Transmembrane helix</keyword>
<evidence type="ECO:0000256" key="3">
    <source>
        <dbReference type="SAM" id="Phobius"/>
    </source>
</evidence>
<organism evidence="4 5">
    <name type="scientific">Candidatus Falkowbacteria bacterium CG10_big_fil_rev_8_21_14_0_10_43_10</name>
    <dbReference type="NCBI Taxonomy" id="1974567"/>
    <lineage>
        <taxon>Bacteria</taxon>
        <taxon>Candidatus Falkowiibacteriota</taxon>
    </lineage>
</organism>
<comment type="caution">
    <text evidence="4">The sequence shown here is derived from an EMBL/GenBank/DDBJ whole genome shotgun (WGS) entry which is preliminary data.</text>
</comment>
<gene>
    <name evidence="4" type="ORF">COT99_03950</name>
</gene>
<evidence type="ECO:0000256" key="1">
    <source>
        <dbReference type="SAM" id="Coils"/>
    </source>
</evidence>
<evidence type="ECO:0000256" key="2">
    <source>
        <dbReference type="SAM" id="MobiDB-lite"/>
    </source>
</evidence>
<feature type="coiled-coil region" evidence="1">
    <location>
        <begin position="87"/>
        <end position="117"/>
    </location>
</feature>
<protein>
    <recommendedName>
        <fullName evidence="6">Pilus assembly protein PilO</fullName>
    </recommendedName>
</protein>
<dbReference type="InterPro" id="IPR014717">
    <property type="entry name" value="Transl_elong_EF1B/ribsomal_bS6"/>
</dbReference>
<feature type="region of interest" description="Disordered" evidence="2">
    <location>
        <begin position="155"/>
        <end position="183"/>
    </location>
</feature>
<keyword evidence="3" id="KW-0812">Transmembrane</keyword>
<feature type="transmembrane region" description="Helical" evidence="3">
    <location>
        <begin position="48"/>
        <end position="68"/>
    </location>
</feature>
<sequence>MEISDEQKQANGGQKLETPPRQPAYERTASDQLGREKPTAVLILAQRYFYYLVFLQVLIVLFLGYWFLLKPKIEQVYKNEAEITLAGQQAQEKIKKYEEAINKYQEFKKSYGNIKAEDVERINNMLPDEEGLRGFLTQIDKIITVNGATLEKVTLNPQSGDQSADSRSRHRAAASPDGQAIEAGSSKISDMTVSFSVKNVSYASFKSLLAGLENNLRLTDVNEVKYNPEERTAEFIAKAYYMK</sequence>
<evidence type="ECO:0008006" key="6">
    <source>
        <dbReference type="Google" id="ProtNLM"/>
    </source>
</evidence>
<evidence type="ECO:0000313" key="5">
    <source>
        <dbReference type="Proteomes" id="UP000228626"/>
    </source>
</evidence>
<dbReference type="Proteomes" id="UP000228626">
    <property type="component" value="Unassembled WGS sequence"/>
</dbReference>
<name>A0A2H0V197_9BACT</name>
<feature type="region of interest" description="Disordered" evidence="2">
    <location>
        <begin position="1"/>
        <end position="30"/>
    </location>
</feature>
<accession>A0A2H0V197</accession>
<evidence type="ECO:0000313" key="4">
    <source>
        <dbReference type="EMBL" id="PIR92851.1"/>
    </source>
</evidence>
<dbReference type="Gene3D" id="3.30.70.60">
    <property type="match status" value="1"/>
</dbReference>
<proteinExistence type="predicted"/>
<keyword evidence="1" id="KW-0175">Coiled coil</keyword>
<keyword evidence="3" id="KW-0472">Membrane</keyword>
<dbReference type="AlphaFoldDB" id="A0A2H0V197"/>
<reference evidence="5" key="1">
    <citation type="submission" date="2017-09" db="EMBL/GenBank/DDBJ databases">
        <title>Depth-based differentiation of microbial function through sediment-hosted aquifers and enrichment of novel symbionts in the deep terrestrial subsurface.</title>
        <authorList>
            <person name="Probst A.J."/>
            <person name="Ladd B."/>
            <person name="Jarett J.K."/>
            <person name="Geller-Mcgrath D.E."/>
            <person name="Sieber C.M.K."/>
            <person name="Emerson J.B."/>
            <person name="Anantharaman K."/>
            <person name="Thomas B.C."/>
            <person name="Malmstrom R."/>
            <person name="Stieglmeier M."/>
            <person name="Klingl A."/>
            <person name="Woyke T."/>
            <person name="Ryan C.M."/>
            <person name="Banfield J.F."/>
        </authorList>
    </citation>
    <scope>NUCLEOTIDE SEQUENCE [LARGE SCALE GENOMIC DNA]</scope>
</reference>
<dbReference type="EMBL" id="PFAR01000047">
    <property type="protein sequence ID" value="PIR92851.1"/>
    <property type="molecule type" value="Genomic_DNA"/>
</dbReference>